<dbReference type="KEGG" id="dpd:Deipe_1141"/>
<dbReference type="RefSeq" id="WP_015235008.1">
    <property type="nucleotide sequence ID" value="NC_019793.1"/>
</dbReference>
<evidence type="ECO:0000313" key="2">
    <source>
        <dbReference type="Proteomes" id="UP000010467"/>
    </source>
</evidence>
<sequence length="107" mass="12280">MDRTEESHWVDLLSKAQQEQLRWLQDHRCLVEATHAPADPLHDLPPGFVLEVLVNKHGVVKIRSTDLAQAFDYVFAAAKNLFEFVEAYDSTWRGVESTTDSEAKRKK</sequence>
<organism evidence="1 2">
    <name type="scientific">Deinococcus peraridilitoris (strain DSM 19664 / LMG 22246 / CIP 109416 / KR-200)</name>
    <dbReference type="NCBI Taxonomy" id="937777"/>
    <lineage>
        <taxon>Bacteria</taxon>
        <taxon>Thermotogati</taxon>
        <taxon>Deinococcota</taxon>
        <taxon>Deinococci</taxon>
        <taxon>Deinococcales</taxon>
        <taxon>Deinococcaceae</taxon>
        <taxon>Deinococcus</taxon>
    </lineage>
</organism>
<protein>
    <submittedName>
        <fullName evidence="1">Uncharacterized protein</fullName>
    </submittedName>
</protein>
<proteinExistence type="predicted"/>
<keyword evidence="2" id="KW-1185">Reference proteome</keyword>
<accession>L0A121</accession>
<dbReference type="PATRIC" id="fig|937777.3.peg.1143"/>
<name>L0A121_DEIPD</name>
<dbReference type="HOGENOM" id="CLU_2355098_0_0_0"/>
<dbReference type="AlphaFoldDB" id="L0A121"/>
<reference evidence="2" key="1">
    <citation type="submission" date="2012-03" db="EMBL/GenBank/DDBJ databases">
        <title>Complete sequence of chromosome of Deinococcus peraridilitoris DSM 19664.</title>
        <authorList>
            <person name="Lucas S."/>
            <person name="Copeland A."/>
            <person name="Lapidus A."/>
            <person name="Glavina del Rio T."/>
            <person name="Dalin E."/>
            <person name="Tice H."/>
            <person name="Bruce D."/>
            <person name="Goodwin L."/>
            <person name="Pitluck S."/>
            <person name="Peters L."/>
            <person name="Mikhailova N."/>
            <person name="Lu M."/>
            <person name="Kyrpides N."/>
            <person name="Mavromatis K."/>
            <person name="Ivanova N."/>
            <person name="Brettin T."/>
            <person name="Detter J.C."/>
            <person name="Han C."/>
            <person name="Larimer F."/>
            <person name="Land M."/>
            <person name="Hauser L."/>
            <person name="Markowitz V."/>
            <person name="Cheng J.-F."/>
            <person name="Hugenholtz P."/>
            <person name="Woyke T."/>
            <person name="Wu D."/>
            <person name="Pukall R."/>
            <person name="Steenblock K."/>
            <person name="Brambilla E."/>
            <person name="Klenk H.-P."/>
            <person name="Eisen J.A."/>
        </authorList>
    </citation>
    <scope>NUCLEOTIDE SEQUENCE [LARGE SCALE GENOMIC DNA]</scope>
    <source>
        <strain evidence="2">DSM 19664 / LMG 22246 / CIP 109416 / KR-200</strain>
    </source>
</reference>
<dbReference type="EMBL" id="CP003382">
    <property type="protein sequence ID" value="AFZ66700.1"/>
    <property type="molecule type" value="Genomic_DNA"/>
</dbReference>
<dbReference type="Proteomes" id="UP000010467">
    <property type="component" value="Chromosome"/>
</dbReference>
<evidence type="ECO:0000313" key="1">
    <source>
        <dbReference type="EMBL" id="AFZ66700.1"/>
    </source>
</evidence>
<gene>
    <name evidence="1" type="ordered locus">Deipe_1141</name>
</gene>